<keyword evidence="2" id="KW-0813">Transport</keyword>
<organism evidence="8 9">
    <name type="scientific">Desulfobaculum bizertense DSM 18034</name>
    <dbReference type="NCBI Taxonomy" id="1121442"/>
    <lineage>
        <taxon>Bacteria</taxon>
        <taxon>Pseudomonadati</taxon>
        <taxon>Thermodesulfobacteriota</taxon>
        <taxon>Desulfovibrionia</taxon>
        <taxon>Desulfovibrionales</taxon>
        <taxon>Desulfovibrionaceae</taxon>
        <taxon>Desulfobaculum</taxon>
    </lineage>
</organism>
<feature type="transmembrane region" description="Helical" evidence="7">
    <location>
        <begin position="63"/>
        <end position="82"/>
    </location>
</feature>
<protein>
    <submittedName>
        <fullName evidence="8">Fusaric acid resistance protein family protein</fullName>
    </submittedName>
</protein>
<dbReference type="GO" id="GO:0022857">
    <property type="term" value="F:transmembrane transporter activity"/>
    <property type="evidence" value="ECO:0007669"/>
    <property type="project" value="InterPro"/>
</dbReference>
<evidence type="ECO:0000256" key="5">
    <source>
        <dbReference type="ARBA" id="ARBA00022989"/>
    </source>
</evidence>
<reference evidence="8 9" key="1">
    <citation type="submission" date="2017-02" db="EMBL/GenBank/DDBJ databases">
        <authorList>
            <person name="Peterson S.W."/>
        </authorList>
    </citation>
    <scope>NUCLEOTIDE SEQUENCE [LARGE SCALE GENOMIC DNA]</scope>
    <source>
        <strain evidence="8 9">DSM 18034</strain>
    </source>
</reference>
<dbReference type="PANTHER" id="PTHR30509:SF9">
    <property type="entry name" value="MULTIDRUG RESISTANCE PROTEIN MDTO"/>
    <property type="match status" value="1"/>
</dbReference>
<keyword evidence="6 7" id="KW-0472">Membrane</keyword>
<proteinExistence type="predicted"/>
<evidence type="ECO:0000256" key="6">
    <source>
        <dbReference type="ARBA" id="ARBA00023136"/>
    </source>
</evidence>
<dbReference type="AlphaFoldDB" id="A0A1T4WQX9"/>
<evidence type="ECO:0000313" key="8">
    <source>
        <dbReference type="EMBL" id="SKA79753.1"/>
    </source>
</evidence>
<keyword evidence="5 7" id="KW-1133">Transmembrane helix</keyword>
<name>A0A1T4WQX9_9BACT</name>
<sequence>MSFRLSSISYRTRLQLRHGVKVGIAAVVATIASTLCGFEFVYWSSLTSVIVMQLTIADSIKMCWYRFSGTFLGALIAAGLILITPPTFEWHLVSFFFGSAFCAFMTRYNPRYKMAAITLTIIFMGSMGHPERLSFAFFRVLEISVGVLSAFAVSLLIWPVSGVDKLRNDVKEELQLFTTAYCRIVDSFMVGSVTLSDDFLNDVEDKLYQNRQQNRSIIRHETLFFHKELKELSILVHGVRLLAEDIQTMLRILQTGDQRCSTVLLLERELRDLAGKSATVMLDLGTHVKDVDRRALLMALSTLESKLIELRHREVTHPLDVRMMTQFFSLYQIMFHFGETLFTLSGDLEEARKNKAHRRMLKAWSRQKH</sequence>
<dbReference type="InterPro" id="IPR006726">
    <property type="entry name" value="PHBA_efflux_AaeB/fusaric-R"/>
</dbReference>
<dbReference type="EMBL" id="FUYA01000010">
    <property type="protein sequence ID" value="SKA79753.1"/>
    <property type="molecule type" value="Genomic_DNA"/>
</dbReference>
<dbReference type="GO" id="GO:0005886">
    <property type="term" value="C:plasma membrane"/>
    <property type="evidence" value="ECO:0007669"/>
    <property type="project" value="UniProtKB-SubCell"/>
</dbReference>
<feature type="transmembrane region" description="Helical" evidence="7">
    <location>
        <begin position="136"/>
        <end position="158"/>
    </location>
</feature>
<accession>A0A1T4WQX9</accession>
<keyword evidence="9" id="KW-1185">Reference proteome</keyword>
<dbReference type="STRING" id="1121442.SAMN02745702_02571"/>
<feature type="transmembrane region" description="Helical" evidence="7">
    <location>
        <begin position="20"/>
        <end position="42"/>
    </location>
</feature>
<keyword evidence="4 7" id="KW-0812">Transmembrane</keyword>
<dbReference type="Proteomes" id="UP000189733">
    <property type="component" value="Unassembled WGS sequence"/>
</dbReference>
<dbReference type="RefSeq" id="WP_078685844.1">
    <property type="nucleotide sequence ID" value="NZ_FUYA01000010.1"/>
</dbReference>
<evidence type="ECO:0000256" key="2">
    <source>
        <dbReference type="ARBA" id="ARBA00022448"/>
    </source>
</evidence>
<evidence type="ECO:0000256" key="4">
    <source>
        <dbReference type="ARBA" id="ARBA00022692"/>
    </source>
</evidence>
<gene>
    <name evidence="8" type="ORF">SAMN02745702_02571</name>
</gene>
<dbReference type="OrthoDB" id="5447986at2"/>
<comment type="subcellular location">
    <subcellularLocation>
        <location evidence="1">Cell membrane</location>
        <topology evidence="1">Multi-pass membrane protein</topology>
    </subcellularLocation>
</comment>
<dbReference type="Pfam" id="PF04632">
    <property type="entry name" value="FUSC"/>
    <property type="match status" value="1"/>
</dbReference>
<evidence type="ECO:0000313" key="9">
    <source>
        <dbReference type="Proteomes" id="UP000189733"/>
    </source>
</evidence>
<dbReference type="PANTHER" id="PTHR30509">
    <property type="entry name" value="P-HYDROXYBENZOIC ACID EFFLUX PUMP SUBUNIT-RELATED"/>
    <property type="match status" value="1"/>
</dbReference>
<evidence type="ECO:0000256" key="3">
    <source>
        <dbReference type="ARBA" id="ARBA00022475"/>
    </source>
</evidence>
<feature type="transmembrane region" description="Helical" evidence="7">
    <location>
        <begin position="88"/>
        <end position="105"/>
    </location>
</feature>
<evidence type="ECO:0000256" key="1">
    <source>
        <dbReference type="ARBA" id="ARBA00004651"/>
    </source>
</evidence>
<keyword evidence="3" id="KW-1003">Cell membrane</keyword>
<evidence type="ECO:0000256" key="7">
    <source>
        <dbReference type="SAM" id="Phobius"/>
    </source>
</evidence>